<sequence length="105" mass="12437">MNIKEINNSIQNHRIKITEHADEEAESDDLTFDEIFFSVLHGEIIEQYSDDKPYPSCLICGQTFGGDHIHSVWAFNGENQWAVLITVYRPDPDRWINFRKRREKR</sequence>
<proteinExistence type="predicted"/>
<gene>
    <name evidence="1" type="ORF">N47_F16560</name>
</gene>
<reference evidence="1" key="1">
    <citation type="journal article" date="2011" name="Environ. Microbiol.">
        <title>Genomic insights into the metabolic potential of the polycyclic aromatic hydrocarbon degrading sulfate-reducing Deltaproteobacterium N47.</title>
        <authorList>
            <person name="Bergmann F."/>
            <person name="Selesi D."/>
            <person name="Weinmaier T."/>
            <person name="Tischler P."/>
            <person name="Rattei T."/>
            <person name="Meckenstock R.U."/>
        </authorList>
    </citation>
    <scope>NUCLEOTIDE SEQUENCE</scope>
</reference>
<dbReference type="EMBL" id="FR695873">
    <property type="protein sequence ID" value="CBX29961.1"/>
    <property type="molecule type" value="Genomic_DNA"/>
</dbReference>
<dbReference type="AlphaFoldDB" id="E1YHB7"/>
<protein>
    <recommendedName>
        <fullName evidence="2">DUF4258 domain-containing protein</fullName>
    </recommendedName>
</protein>
<accession>E1YHB7</accession>
<evidence type="ECO:0008006" key="2">
    <source>
        <dbReference type="Google" id="ProtNLM"/>
    </source>
</evidence>
<name>E1YHB7_9BACT</name>
<dbReference type="Pfam" id="PF14076">
    <property type="entry name" value="DUF4258"/>
    <property type="match status" value="1"/>
</dbReference>
<evidence type="ECO:0000313" key="1">
    <source>
        <dbReference type="EMBL" id="CBX29961.1"/>
    </source>
</evidence>
<organism evidence="1">
    <name type="scientific">uncultured Desulfobacterium sp</name>
    <dbReference type="NCBI Taxonomy" id="201089"/>
    <lineage>
        <taxon>Bacteria</taxon>
        <taxon>Pseudomonadati</taxon>
        <taxon>Thermodesulfobacteriota</taxon>
        <taxon>Desulfobacteria</taxon>
        <taxon>Desulfobacterales</taxon>
        <taxon>Desulfobacteriaceae</taxon>
        <taxon>Desulfobacterium</taxon>
        <taxon>environmental samples</taxon>
    </lineage>
</organism>
<dbReference type="InterPro" id="IPR025354">
    <property type="entry name" value="DUF4258"/>
</dbReference>